<gene>
    <name evidence="1" type="ORF">FBY58_0861</name>
</gene>
<comment type="caution">
    <text evidence="1">The sequence shown here is derived from an EMBL/GenBank/DDBJ whole genome shotgun (WGS) entry which is preliminary data.</text>
</comment>
<dbReference type="GO" id="GO:0051996">
    <property type="term" value="F:squalene synthase [NAD(P)H] activity"/>
    <property type="evidence" value="ECO:0007669"/>
    <property type="project" value="InterPro"/>
</dbReference>
<dbReference type="InterPro" id="IPR002060">
    <property type="entry name" value="Squ/phyt_synthse"/>
</dbReference>
<evidence type="ECO:0000313" key="2">
    <source>
        <dbReference type="Proteomes" id="UP000316887"/>
    </source>
</evidence>
<organism evidence="1 2">
    <name type="scientific">Zymomonas mobilis</name>
    <dbReference type="NCBI Taxonomy" id="542"/>
    <lineage>
        <taxon>Bacteria</taxon>
        <taxon>Pseudomonadati</taxon>
        <taxon>Pseudomonadota</taxon>
        <taxon>Alphaproteobacteria</taxon>
        <taxon>Sphingomonadales</taxon>
        <taxon>Zymomonadaceae</taxon>
        <taxon>Zymomonas</taxon>
    </lineage>
</organism>
<sequence length="297" mass="33006">MEGACASTYRSVSIKTQNKLNAAALVSGKGHQDENFPVASFLISPEYRPIIMAFYQFARQADDVADNVTASKKDRLSVLEDMRSSLTGESQSEPDAVILRQTLLTHDLEHTITHGLDLLEAFRRDVSVNRYENWDALMDYCRYSASPVGRFVLDVHKESRNLWPLNDALCTALQVINHLQDCGKDYRMMNRIYIPNDIMEAVGATAADLGCFHASLALRQAIETTALKTQSLLKRSSGFSAAIHDRRLGVEVAVIQRLAESLTACLIKHDPLSERVHHNKVETLGLAFVAAAGRLFS</sequence>
<dbReference type="SFLD" id="SFLDS00005">
    <property type="entry name" value="Isoprenoid_Synthase_Type_I"/>
    <property type="match status" value="1"/>
</dbReference>
<dbReference type="InterPro" id="IPR008949">
    <property type="entry name" value="Isoprenoid_synthase_dom_sf"/>
</dbReference>
<dbReference type="PANTHER" id="PTHR31480">
    <property type="entry name" value="BIFUNCTIONAL LYCOPENE CYCLASE/PHYTOENE SYNTHASE"/>
    <property type="match status" value="1"/>
</dbReference>
<evidence type="ECO:0000313" key="1">
    <source>
        <dbReference type="EMBL" id="TQL17290.1"/>
    </source>
</evidence>
<dbReference type="NCBIfam" id="TIGR03464">
    <property type="entry name" value="HpnC"/>
    <property type="match status" value="1"/>
</dbReference>
<dbReference type="Gene3D" id="1.10.600.10">
    <property type="entry name" value="Farnesyl Diphosphate Synthase"/>
    <property type="match status" value="1"/>
</dbReference>
<dbReference type="SFLD" id="SFLDG01018">
    <property type="entry name" value="Squalene/Phytoene_Synthase_Lik"/>
    <property type="match status" value="1"/>
</dbReference>
<dbReference type="SUPFAM" id="SSF48576">
    <property type="entry name" value="Terpenoid synthases"/>
    <property type="match status" value="1"/>
</dbReference>
<dbReference type="InterPro" id="IPR017827">
    <property type="entry name" value="HSQ_synthase_HpnC"/>
</dbReference>
<dbReference type="Proteomes" id="UP000316887">
    <property type="component" value="Unassembled WGS sequence"/>
</dbReference>
<protein>
    <submittedName>
        <fullName evidence="1">Squalene synthase HpnC</fullName>
    </submittedName>
</protein>
<proteinExistence type="predicted"/>
<name>A0A542W136_ZYMMB</name>
<dbReference type="EMBL" id="VFOF01000001">
    <property type="protein sequence ID" value="TQL17290.1"/>
    <property type="molecule type" value="Genomic_DNA"/>
</dbReference>
<dbReference type="OrthoDB" id="9807580at2"/>
<accession>A0A542W136</accession>
<dbReference type="AlphaFoldDB" id="A0A542W136"/>
<reference evidence="1 2" key="1">
    <citation type="submission" date="2019-06" db="EMBL/GenBank/DDBJ databases">
        <title>Genome sequencing of Zymomonas mobilis strains for genetic engineering and biofuel applications.</title>
        <authorList>
            <person name="Teravest M."/>
        </authorList>
    </citation>
    <scope>NUCLEOTIDE SEQUENCE [LARGE SCALE GENOMIC DNA]</scope>
    <source>
        <strain evidence="1 2">AN0101</strain>
    </source>
</reference>
<dbReference type="Pfam" id="PF00494">
    <property type="entry name" value="SQS_PSY"/>
    <property type="match status" value="1"/>
</dbReference>
<dbReference type="GO" id="GO:0004311">
    <property type="term" value="F:geranylgeranyl diphosphate synthase activity"/>
    <property type="evidence" value="ECO:0007669"/>
    <property type="project" value="InterPro"/>
</dbReference>
<dbReference type="CDD" id="cd00683">
    <property type="entry name" value="Trans_IPPS_HH"/>
    <property type="match status" value="1"/>
</dbReference>
<dbReference type="InterPro" id="IPR033904">
    <property type="entry name" value="Trans_IPPS_HH"/>
</dbReference>
<dbReference type="GO" id="GO:0016114">
    <property type="term" value="P:terpenoid biosynthetic process"/>
    <property type="evidence" value="ECO:0007669"/>
    <property type="project" value="UniProtKB-ARBA"/>
</dbReference>